<evidence type="ECO:0000313" key="2">
    <source>
        <dbReference type="EMBL" id="EGC81357.1"/>
    </source>
</evidence>
<dbReference type="STRING" id="879305.HMPREF9290_0322"/>
<keyword evidence="2" id="KW-0808">Transferase</keyword>
<dbReference type="PATRIC" id="fig|879305.3.peg.1609"/>
<dbReference type="RefSeq" id="WP_004835702.1">
    <property type="nucleotide sequence ID" value="NZ_AEXM01000035.1"/>
</dbReference>
<comment type="caution">
    <text evidence="2">The sequence shown here is derived from an EMBL/GenBank/DDBJ whole genome shotgun (WGS) entry which is preliminary data.</text>
</comment>
<dbReference type="eggNOG" id="COG0456">
    <property type="taxonomic scope" value="Bacteria"/>
</dbReference>
<dbReference type="Gene3D" id="3.40.630.30">
    <property type="match status" value="1"/>
</dbReference>
<keyword evidence="3" id="KW-1185">Reference proteome</keyword>
<dbReference type="InterPro" id="IPR000182">
    <property type="entry name" value="GNAT_dom"/>
</dbReference>
<gene>
    <name evidence="2" type="ORF">HMPREF9290_0322</name>
</gene>
<evidence type="ECO:0000313" key="3">
    <source>
        <dbReference type="Proteomes" id="UP000005286"/>
    </source>
</evidence>
<dbReference type="Proteomes" id="UP000005286">
    <property type="component" value="Unassembled WGS sequence"/>
</dbReference>
<dbReference type="InterPro" id="IPR016181">
    <property type="entry name" value="Acyl_CoA_acyltransferase"/>
</dbReference>
<evidence type="ECO:0000259" key="1">
    <source>
        <dbReference type="PROSITE" id="PS51186"/>
    </source>
</evidence>
<feature type="domain" description="N-acetyltransferase" evidence="1">
    <location>
        <begin position="1"/>
        <end position="168"/>
    </location>
</feature>
<organism evidence="2 3">
    <name type="scientific">Anaerococcus prevotii ACS-065-V-Col13</name>
    <dbReference type="NCBI Taxonomy" id="879305"/>
    <lineage>
        <taxon>Bacteria</taxon>
        <taxon>Bacillati</taxon>
        <taxon>Bacillota</taxon>
        <taxon>Tissierellia</taxon>
        <taxon>Tissierellales</taxon>
        <taxon>Peptoniphilaceae</taxon>
        <taxon>Anaerococcus</taxon>
    </lineage>
</organism>
<accession>F0GXS7</accession>
<dbReference type="GO" id="GO:0016747">
    <property type="term" value="F:acyltransferase activity, transferring groups other than amino-acyl groups"/>
    <property type="evidence" value="ECO:0007669"/>
    <property type="project" value="InterPro"/>
</dbReference>
<protein>
    <submittedName>
        <fullName evidence="2">Acetyltransferase, GNAT family</fullName>
    </submittedName>
</protein>
<proteinExistence type="predicted"/>
<dbReference type="SUPFAM" id="SSF55729">
    <property type="entry name" value="Acyl-CoA N-acyltransferases (Nat)"/>
    <property type="match status" value="1"/>
</dbReference>
<dbReference type="PROSITE" id="PS51186">
    <property type="entry name" value="GNAT"/>
    <property type="match status" value="1"/>
</dbReference>
<sequence>MIFRKASKNDIYDIEKLIEFSRTSLKNDGVDQWQKTNPNLALINRQIDEDCAYVLDLDERAFAYAYLSKNEEPTYKVWEDKFEGDKYFVIHTLMVDGGGAVEKAGSKFMEAIIDFSKKNLKDSLRIDTHKDNFRMRGLLNKYNFKEIGIIQIDEDGIPKDRICYELIL</sequence>
<dbReference type="AlphaFoldDB" id="F0GXS7"/>
<dbReference type="EMBL" id="AEXM01000035">
    <property type="protein sequence ID" value="EGC81357.1"/>
    <property type="molecule type" value="Genomic_DNA"/>
</dbReference>
<name>F0GXS7_9FIRM</name>
<reference evidence="2 3" key="1">
    <citation type="submission" date="2011-01" db="EMBL/GenBank/DDBJ databases">
        <authorList>
            <person name="Durkin A.S."/>
            <person name="Madupu R."/>
            <person name="Torralba M."/>
            <person name="Gillis M."/>
            <person name="Methe B."/>
            <person name="Sutton G."/>
            <person name="Nelson K.E."/>
        </authorList>
    </citation>
    <scope>NUCLEOTIDE SEQUENCE [LARGE SCALE GENOMIC DNA]</scope>
    <source>
        <strain evidence="2 3">ACS-065-V-Col13</strain>
    </source>
</reference>